<reference evidence="4" key="1">
    <citation type="journal article" date="2023" name="Mol. Biol. Evol.">
        <title>Third-Generation Sequencing Reveals the Adaptive Role of the Epigenome in Three Deep-Sea Polychaetes.</title>
        <authorList>
            <person name="Perez M."/>
            <person name="Aroh O."/>
            <person name="Sun Y."/>
            <person name="Lan Y."/>
            <person name="Juniper S.K."/>
            <person name="Young C.R."/>
            <person name="Angers B."/>
            <person name="Qian P.Y."/>
        </authorList>
    </citation>
    <scope>NUCLEOTIDE SEQUENCE</scope>
    <source>
        <strain evidence="4">P08H-3</strain>
    </source>
</reference>
<dbReference type="InterPro" id="IPR015915">
    <property type="entry name" value="Kelch-typ_b-propeller"/>
</dbReference>
<evidence type="ECO:0000256" key="2">
    <source>
        <dbReference type="ARBA" id="ARBA00022737"/>
    </source>
</evidence>
<protein>
    <recommendedName>
        <fullName evidence="3">BTB domain-containing protein</fullName>
    </recommendedName>
</protein>
<dbReference type="SMART" id="SM00225">
    <property type="entry name" value="BTB"/>
    <property type="match status" value="1"/>
</dbReference>
<evidence type="ECO:0000256" key="1">
    <source>
        <dbReference type="ARBA" id="ARBA00022441"/>
    </source>
</evidence>
<dbReference type="PANTHER" id="PTHR24412">
    <property type="entry name" value="KELCH PROTEIN"/>
    <property type="match status" value="1"/>
</dbReference>
<dbReference type="EMBL" id="JAODUP010000040">
    <property type="protein sequence ID" value="KAK2166260.1"/>
    <property type="molecule type" value="Genomic_DNA"/>
</dbReference>
<sequence length="569" mass="64602">MIPVDSRQFFIQDHGNQALRIMNDLRLKGQLCDVTLCVDQQEFHAHKVVLAGCSPYLRAMFTNGMLESGKSMITIRDIEPQTMETLLIYLYTGIIEVTTSNVQSLLQGASLFTLTDLRNICSQFLKLHLQASNCLGIYSLADMYSCAELAETTLDFISHHFLEVIQHEEFLSLHENQITDLLKHDSLQVVSEEQVFEAALMWINWLPEERMQSTCQLMHHLKLALLDTSYLEESVLRVDFVRNCPKCQDLVADAIRTRTMNRLQIDSIHIRGVARGIYVLGGRNSEDCQLKTMEKFDVLKSRWIRMAPMKVARTAVGAAALDGIVYAIGGECALEQPQDDETLYMSSIEAFDTQHKKWHERSAMRVARSFVASCSLSGYIYAIGGEDKDGSFSTVERYNPQNDTWCYVSPMIRKRAGCGVTACDGKIYVAGGSDKALHTDRASIECYDPLIEKWSFVAEMEKGRSGLVVVSLDHYLYVIGGRSRCLDQYYDWVERYDLWTHEWNKMCPLNTPRAWPCGLIMDNKIYIMGGYNGSNRLRSAEFYDPDSDTWTFISNMNACRAGCAAAWVS</sequence>
<proteinExistence type="predicted"/>
<feature type="domain" description="BTB" evidence="3">
    <location>
        <begin position="32"/>
        <end position="99"/>
    </location>
</feature>
<dbReference type="Pfam" id="PF01344">
    <property type="entry name" value="Kelch_1"/>
    <property type="match status" value="6"/>
</dbReference>
<keyword evidence="2" id="KW-0677">Repeat</keyword>
<dbReference type="PIRSF" id="PIRSF037037">
    <property type="entry name" value="Kelch-like_protein_gigaxonin"/>
    <property type="match status" value="1"/>
</dbReference>
<dbReference type="PANTHER" id="PTHR24412:SF441">
    <property type="entry name" value="KELCH-LIKE PROTEIN 28"/>
    <property type="match status" value="1"/>
</dbReference>
<dbReference type="SMART" id="SM00875">
    <property type="entry name" value="BACK"/>
    <property type="match status" value="1"/>
</dbReference>
<dbReference type="PROSITE" id="PS50097">
    <property type="entry name" value="BTB"/>
    <property type="match status" value="1"/>
</dbReference>
<dbReference type="FunFam" id="3.30.710.10:FF:000001">
    <property type="entry name" value="Kelch-like family member 20"/>
    <property type="match status" value="1"/>
</dbReference>
<dbReference type="Pfam" id="PF07707">
    <property type="entry name" value="BACK"/>
    <property type="match status" value="1"/>
</dbReference>
<dbReference type="InterPro" id="IPR011333">
    <property type="entry name" value="SKP1/BTB/POZ_sf"/>
</dbReference>
<keyword evidence="5" id="KW-1185">Reference proteome</keyword>
<dbReference type="Gene3D" id="1.25.40.420">
    <property type="match status" value="1"/>
</dbReference>
<dbReference type="Proteomes" id="UP001208570">
    <property type="component" value="Unassembled WGS sequence"/>
</dbReference>
<dbReference type="Pfam" id="PF00651">
    <property type="entry name" value="BTB"/>
    <property type="match status" value="1"/>
</dbReference>
<dbReference type="SUPFAM" id="SSF54695">
    <property type="entry name" value="POZ domain"/>
    <property type="match status" value="1"/>
</dbReference>
<dbReference type="SMART" id="SM00612">
    <property type="entry name" value="Kelch"/>
    <property type="match status" value="6"/>
</dbReference>
<dbReference type="InterPro" id="IPR011705">
    <property type="entry name" value="BACK"/>
</dbReference>
<dbReference type="InterPro" id="IPR017096">
    <property type="entry name" value="BTB-kelch_protein"/>
</dbReference>
<organism evidence="4 5">
    <name type="scientific">Paralvinella palmiformis</name>
    <dbReference type="NCBI Taxonomy" id="53620"/>
    <lineage>
        <taxon>Eukaryota</taxon>
        <taxon>Metazoa</taxon>
        <taxon>Spiralia</taxon>
        <taxon>Lophotrochozoa</taxon>
        <taxon>Annelida</taxon>
        <taxon>Polychaeta</taxon>
        <taxon>Sedentaria</taxon>
        <taxon>Canalipalpata</taxon>
        <taxon>Terebellida</taxon>
        <taxon>Terebelliformia</taxon>
        <taxon>Alvinellidae</taxon>
        <taxon>Paralvinella</taxon>
    </lineage>
</organism>
<keyword evidence="1" id="KW-0880">Kelch repeat</keyword>
<dbReference type="InterPro" id="IPR006652">
    <property type="entry name" value="Kelch_1"/>
</dbReference>
<evidence type="ECO:0000313" key="4">
    <source>
        <dbReference type="EMBL" id="KAK2166260.1"/>
    </source>
</evidence>
<dbReference type="Gene3D" id="2.120.10.80">
    <property type="entry name" value="Kelch-type beta propeller"/>
    <property type="match status" value="2"/>
</dbReference>
<comment type="caution">
    <text evidence="4">The sequence shown here is derived from an EMBL/GenBank/DDBJ whole genome shotgun (WGS) entry which is preliminary data.</text>
</comment>
<dbReference type="Gene3D" id="3.30.710.10">
    <property type="entry name" value="Potassium Channel Kv1.1, Chain A"/>
    <property type="match status" value="1"/>
</dbReference>
<dbReference type="AlphaFoldDB" id="A0AAD9K916"/>
<name>A0AAD9K916_9ANNE</name>
<accession>A0AAD9K916</accession>
<evidence type="ECO:0000259" key="3">
    <source>
        <dbReference type="PROSITE" id="PS50097"/>
    </source>
</evidence>
<gene>
    <name evidence="4" type="ORF">LSH36_40g07023</name>
</gene>
<dbReference type="SUPFAM" id="SSF117281">
    <property type="entry name" value="Kelch motif"/>
    <property type="match status" value="2"/>
</dbReference>
<evidence type="ECO:0000313" key="5">
    <source>
        <dbReference type="Proteomes" id="UP001208570"/>
    </source>
</evidence>
<dbReference type="FunFam" id="1.25.40.420:FF:000001">
    <property type="entry name" value="Kelch-like family member 12"/>
    <property type="match status" value="1"/>
</dbReference>
<dbReference type="InterPro" id="IPR000210">
    <property type="entry name" value="BTB/POZ_dom"/>
</dbReference>